<dbReference type="Proteomes" id="UP000185491">
    <property type="component" value="Plasmid pCpho"/>
</dbReference>
<accession>A0A1L7D6Y0</accession>
<reference evidence="1 2" key="1">
    <citation type="submission" date="2014-08" db="EMBL/GenBank/DDBJ databases">
        <title>Complete genome sequence of Corynebacterium phocae M408/89/1(T)(=DSM 44612(T)), isolated from the common seal (Phoca vitulina).</title>
        <authorList>
            <person name="Ruckert C."/>
            <person name="Albersmeier A."/>
            <person name="Winkler A."/>
            <person name="Kalinowski J."/>
        </authorList>
    </citation>
    <scope>NUCLEOTIDE SEQUENCE [LARGE SCALE GENOMIC DNA]</scope>
    <source>
        <strain evidence="1 2">M408/89/1</strain>
        <plasmid evidence="2">Plasmid pcpho</plasmid>
    </source>
</reference>
<name>A0A1L7D6Y0_9CORY</name>
<evidence type="ECO:0000313" key="2">
    <source>
        <dbReference type="Proteomes" id="UP000185491"/>
    </source>
</evidence>
<evidence type="ECO:0000313" key="1">
    <source>
        <dbReference type="EMBL" id="APT93827.1"/>
    </source>
</evidence>
<keyword evidence="1" id="KW-0614">Plasmid</keyword>
<dbReference type="KEGG" id="cpho:CPHO_12435"/>
<keyword evidence="2" id="KW-1185">Reference proteome</keyword>
<sequence length="120" mass="13957">MPSPNNGYRKAYRVRTSRGVPVNISINKFRTLSYPVRVCQFIRLRETKKAGRATDTVIFRFNSATNLKIQRPVNTTTTARTYRTSIRISQLSFTNFCFISFALINAMRKFFPIRTHLTDN</sequence>
<gene>
    <name evidence="1" type="ORF">CPHO_12435</name>
</gene>
<dbReference type="AlphaFoldDB" id="A0A1L7D6Y0"/>
<geneLocation type="plasmid" evidence="2">
    <name>pcpho</name>
</geneLocation>
<dbReference type="EMBL" id="CP009250">
    <property type="protein sequence ID" value="APT93827.1"/>
    <property type="molecule type" value="Genomic_DNA"/>
</dbReference>
<protein>
    <submittedName>
        <fullName evidence="1">Uncharacterized protein</fullName>
    </submittedName>
</protein>
<organism evidence="1 2">
    <name type="scientific">Corynebacterium phocae</name>
    <dbReference type="NCBI Taxonomy" id="161895"/>
    <lineage>
        <taxon>Bacteria</taxon>
        <taxon>Bacillati</taxon>
        <taxon>Actinomycetota</taxon>
        <taxon>Actinomycetes</taxon>
        <taxon>Mycobacteriales</taxon>
        <taxon>Corynebacteriaceae</taxon>
        <taxon>Corynebacterium</taxon>
    </lineage>
</organism>
<proteinExistence type="predicted"/>